<dbReference type="AlphaFoldDB" id="R0KAS5"/>
<name>R0KAS5_ANAPL</name>
<protein>
    <submittedName>
        <fullName evidence="1">Uncharacterized protein</fullName>
    </submittedName>
</protein>
<evidence type="ECO:0000313" key="1">
    <source>
        <dbReference type="EMBL" id="EOB06952.1"/>
    </source>
</evidence>
<dbReference type="Proteomes" id="UP000296049">
    <property type="component" value="Unassembled WGS sequence"/>
</dbReference>
<proteinExistence type="predicted"/>
<gene>
    <name evidence="1" type="ORF">Anapl_08146</name>
</gene>
<sequence>MKKPFLLSHKEQKAASTTRRSQKLGAVLTLLDEPQLIPRSQNHFTFPGLSTIRHTNISGEIYQASVDTSMKNPGIDFSSPQKKLLALFSWVLVSSTVLLSLVSQSKHWLGYGDQDSTGPGQLQWAMDGGISSPCECFSTFPGFAEKCPTMCLLPAVPCCFSHPLPCALWSPAIVQQRLLPAKTASTQERQSTRQRYLTALDGCYNIPCQFYILLGSSRNLTGISTVIGSATTDNASHSNWQRHHDPPHRVQNLLIDSQTNDFLAALGINLKNTFKHTAIKAQLNIATDGNRRTYCCRTVILQRTSGARRLHPDWQWRLNASDAISQKTC</sequence>
<reference evidence="2" key="1">
    <citation type="journal article" date="2013" name="Nat. Genet.">
        <title>The duck genome and transcriptome provide insight into an avian influenza virus reservoir species.</title>
        <authorList>
            <person name="Huang Y."/>
            <person name="Li Y."/>
            <person name="Burt D.W."/>
            <person name="Chen H."/>
            <person name="Zhang Y."/>
            <person name="Qian W."/>
            <person name="Kim H."/>
            <person name="Gan S."/>
            <person name="Zhao Y."/>
            <person name="Li J."/>
            <person name="Yi K."/>
            <person name="Feng H."/>
            <person name="Zhu P."/>
            <person name="Li B."/>
            <person name="Liu Q."/>
            <person name="Fairley S."/>
            <person name="Magor K.E."/>
            <person name="Du Z."/>
            <person name="Hu X."/>
            <person name="Goodman L."/>
            <person name="Tafer H."/>
            <person name="Vignal A."/>
            <person name="Lee T."/>
            <person name="Kim K.W."/>
            <person name="Sheng Z."/>
            <person name="An Y."/>
            <person name="Searle S."/>
            <person name="Herrero J."/>
            <person name="Groenen M.A."/>
            <person name="Crooijmans R.P."/>
            <person name="Faraut T."/>
            <person name="Cai Q."/>
            <person name="Webster R.G."/>
            <person name="Aldridge J.R."/>
            <person name="Warren W.C."/>
            <person name="Bartschat S."/>
            <person name="Kehr S."/>
            <person name="Marz M."/>
            <person name="Stadler P.F."/>
            <person name="Smith J."/>
            <person name="Kraus R.H."/>
            <person name="Zhao Y."/>
            <person name="Ren L."/>
            <person name="Fei J."/>
            <person name="Morisson M."/>
            <person name="Kaiser P."/>
            <person name="Griffin D.K."/>
            <person name="Rao M."/>
            <person name="Pitel F."/>
            <person name="Wang J."/>
            <person name="Li N."/>
        </authorList>
    </citation>
    <scope>NUCLEOTIDE SEQUENCE [LARGE SCALE GENOMIC DNA]</scope>
</reference>
<accession>R0KAS5</accession>
<dbReference type="EMBL" id="KB742571">
    <property type="protein sequence ID" value="EOB06952.1"/>
    <property type="molecule type" value="Genomic_DNA"/>
</dbReference>
<keyword evidence="2" id="KW-1185">Reference proteome</keyword>
<organism evidence="1 2">
    <name type="scientific">Anas platyrhynchos</name>
    <name type="common">Mallard</name>
    <name type="synonym">Anas boschas</name>
    <dbReference type="NCBI Taxonomy" id="8839"/>
    <lineage>
        <taxon>Eukaryota</taxon>
        <taxon>Metazoa</taxon>
        <taxon>Chordata</taxon>
        <taxon>Craniata</taxon>
        <taxon>Vertebrata</taxon>
        <taxon>Euteleostomi</taxon>
        <taxon>Archelosauria</taxon>
        <taxon>Archosauria</taxon>
        <taxon>Dinosauria</taxon>
        <taxon>Saurischia</taxon>
        <taxon>Theropoda</taxon>
        <taxon>Coelurosauria</taxon>
        <taxon>Aves</taxon>
        <taxon>Neognathae</taxon>
        <taxon>Galloanserae</taxon>
        <taxon>Anseriformes</taxon>
        <taxon>Anatidae</taxon>
        <taxon>Anatinae</taxon>
        <taxon>Anas</taxon>
    </lineage>
</organism>
<evidence type="ECO:0000313" key="2">
    <source>
        <dbReference type="Proteomes" id="UP000296049"/>
    </source>
</evidence>